<name>A0A1H3DNW0_THIRO</name>
<dbReference type="OrthoDB" id="10018672at2"/>
<dbReference type="Proteomes" id="UP000198816">
    <property type="component" value="Unassembled WGS sequence"/>
</dbReference>
<reference evidence="2" key="1">
    <citation type="submission" date="2016-10" db="EMBL/GenBank/DDBJ databases">
        <authorList>
            <person name="Varghese N."/>
            <person name="Submissions S."/>
        </authorList>
    </citation>
    <scope>NUCLEOTIDE SEQUENCE [LARGE SCALE GENOMIC DNA]</scope>
    <source>
        <strain evidence="2">DSM 217</strain>
    </source>
</reference>
<accession>A0A1H3DNW0</accession>
<evidence type="ECO:0000313" key="1">
    <source>
        <dbReference type="EMBL" id="SDX67778.1"/>
    </source>
</evidence>
<dbReference type="EMBL" id="FNNZ01000054">
    <property type="protein sequence ID" value="SDX67778.1"/>
    <property type="molecule type" value="Genomic_DNA"/>
</dbReference>
<protein>
    <submittedName>
        <fullName evidence="1">Uncharacterized protein</fullName>
    </submittedName>
</protein>
<organism evidence="1 2">
    <name type="scientific">Thiocapsa roseopersicina</name>
    <dbReference type="NCBI Taxonomy" id="1058"/>
    <lineage>
        <taxon>Bacteria</taxon>
        <taxon>Pseudomonadati</taxon>
        <taxon>Pseudomonadota</taxon>
        <taxon>Gammaproteobacteria</taxon>
        <taxon>Chromatiales</taxon>
        <taxon>Chromatiaceae</taxon>
        <taxon>Thiocapsa</taxon>
    </lineage>
</organism>
<proteinExistence type="predicted"/>
<gene>
    <name evidence="1" type="ORF">SAMN05421783_1541</name>
</gene>
<evidence type="ECO:0000313" key="2">
    <source>
        <dbReference type="Proteomes" id="UP000198816"/>
    </source>
</evidence>
<sequence length="174" mass="19704">MTPTPDLAYGLFDDEDRVTRVGHFWLSELEAYRDPLGSRLHRLSTFTPRMPLFEYASQRPAYRNHHPLPLMAGSHPPPQQKNPEHPYSGFRITIRNRYLFFSISARIYASMSPPKSLASPRRAFSEYFSRHALASLLGNLSGTALKDRNTRTLTKLAGGKSYAITPVETLRALG</sequence>
<keyword evidence="2" id="KW-1185">Reference proteome</keyword>
<dbReference type="AlphaFoldDB" id="A0A1H3DNW0"/>